<feature type="domain" description="Glycosyl transferase family 28 C-terminal" evidence="1">
    <location>
        <begin position="2"/>
        <end position="100"/>
    </location>
</feature>
<protein>
    <submittedName>
        <fullName evidence="2">Glycosyltransferase</fullName>
    </submittedName>
</protein>
<organism evidence="2 3">
    <name type="scientific">Ideonella margarita</name>
    <dbReference type="NCBI Taxonomy" id="2984191"/>
    <lineage>
        <taxon>Bacteria</taxon>
        <taxon>Pseudomonadati</taxon>
        <taxon>Pseudomonadota</taxon>
        <taxon>Betaproteobacteria</taxon>
        <taxon>Burkholderiales</taxon>
        <taxon>Sphaerotilaceae</taxon>
        <taxon>Ideonella</taxon>
    </lineage>
</organism>
<proteinExistence type="predicted"/>
<gene>
    <name evidence="2" type="ORF">AACH00_04835</name>
</gene>
<dbReference type="InterPro" id="IPR007235">
    <property type="entry name" value="Glyco_trans_28_C"/>
</dbReference>
<sequence>MTVGTQLAFDRLIEHMDAWAKESGEEVIAQIGPSKLKLSHIRAQPFMSPLEIEELFGRARVIVAHAGMGSIISALQHQRPIIIVPRKASLGEHRNDHQLATARWMSTRPGVSVAWEPSEVNQLIADSSASASTSAISPHADPKLVARLRAYMGVD</sequence>
<dbReference type="Gene3D" id="3.40.50.2000">
    <property type="entry name" value="Glycogen Phosphorylase B"/>
    <property type="match status" value="1"/>
</dbReference>
<keyword evidence="3" id="KW-1185">Reference proteome</keyword>
<dbReference type="Proteomes" id="UP001379945">
    <property type="component" value="Unassembled WGS sequence"/>
</dbReference>
<accession>A0ABU9C1G1</accession>
<evidence type="ECO:0000313" key="2">
    <source>
        <dbReference type="EMBL" id="MEK8045668.1"/>
    </source>
</evidence>
<dbReference type="EMBL" id="JBBUTI010000003">
    <property type="protein sequence ID" value="MEK8045668.1"/>
    <property type="molecule type" value="Genomic_DNA"/>
</dbReference>
<dbReference type="Pfam" id="PF04101">
    <property type="entry name" value="Glyco_tran_28_C"/>
    <property type="match status" value="1"/>
</dbReference>
<comment type="caution">
    <text evidence="2">The sequence shown here is derived from an EMBL/GenBank/DDBJ whole genome shotgun (WGS) entry which is preliminary data.</text>
</comment>
<evidence type="ECO:0000259" key="1">
    <source>
        <dbReference type="Pfam" id="PF04101"/>
    </source>
</evidence>
<evidence type="ECO:0000313" key="3">
    <source>
        <dbReference type="Proteomes" id="UP001379945"/>
    </source>
</evidence>
<dbReference type="SUPFAM" id="SSF53756">
    <property type="entry name" value="UDP-Glycosyltransferase/glycogen phosphorylase"/>
    <property type="match status" value="1"/>
</dbReference>
<reference evidence="2 3" key="1">
    <citation type="submission" date="2024-04" db="EMBL/GenBank/DDBJ databases">
        <title>Novel species of the genus Ideonella isolated from streams.</title>
        <authorList>
            <person name="Lu H."/>
        </authorList>
    </citation>
    <scope>NUCLEOTIDE SEQUENCE [LARGE SCALE GENOMIC DNA]</scope>
    <source>
        <strain evidence="2 3">LYT19W</strain>
    </source>
</reference>
<dbReference type="RefSeq" id="WP_341397951.1">
    <property type="nucleotide sequence ID" value="NZ_JBBUTI010000003.1"/>
</dbReference>
<name>A0ABU9C1G1_9BURK</name>